<dbReference type="OrthoDB" id="6431089at2759"/>
<name>A0A4Y2UJH5_ARAVE</name>
<reference evidence="1 2" key="1">
    <citation type="journal article" date="2019" name="Sci. Rep.">
        <title>Orb-weaving spider Araneus ventricosus genome elucidates the spidroin gene catalogue.</title>
        <authorList>
            <person name="Kono N."/>
            <person name="Nakamura H."/>
            <person name="Ohtoshi R."/>
            <person name="Moran D.A.P."/>
            <person name="Shinohara A."/>
            <person name="Yoshida Y."/>
            <person name="Fujiwara M."/>
            <person name="Mori M."/>
            <person name="Tomita M."/>
            <person name="Arakawa K."/>
        </authorList>
    </citation>
    <scope>NUCLEOTIDE SEQUENCE [LARGE SCALE GENOMIC DNA]</scope>
</reference>
<organism evidence="1 2">
    <name type="scientific">Araneus ventricosus</name>
    <name type="common">Orbweaver spider</name>
    <name type="synonym">Epeira ventricosa</name>
    <dbReference type="NCBI Taxonomy" id="182803"/>
    <lineage>
        <taxon>Eukaryota</taxon>
        <taxon>Metazoa</taxon>
        <taxon>Ecdysozoa</taxon>
        <taxon>Arthropoda</taxon>
        <taxon>Chelicerata</taxon>
        <taxon>Arachnida</taxon>
        <taxon>Araneae</taxon>
        <taxon>Araneomorphae</taxon>
        <taxon>Entelegynae</taxon>
        <taxon>Araneoidea</taxon>
        <taxon>Araneidae</taxon>
        <taxon>Araneus</taxon>
    </lineage>
</organism>
<dbReference type="AlphaFoldDB" id="A0A4Y2UJH5"/>
<evidence type="ECO:0000313" key="2">
    <source>
        <dbReference type="Proteomes" id="UP000499080"/>
    </source>
</evidence>
<evidence type="ECO:0000313" key="1">
    <source>
        <dbReference type="EMBL" id="GBO12314.1"/>
    </source>
</evidence>
<sequence>MEHIEKYQVSIHLEDICEKGYLPLVRSQSSSTICSSVSELSTTTTKDADCTMEQLLHRLRNIINLKKSNKSYLPNGPKDRGNLLIDLLEKKININSSIETTTVACPTTTDSAVQTYLDPPQSQKNQKPPALLIYPTEEDTESVRNLLLKELPNPPSLTATRSIKNNGLAIVLQNTQQREDLIKSISDNPALNTKVTSKLPGKRHPSLILYNVPRNLPEEDIQKTLQDATSTDKAFKIRFKFKGREDNSDNWIIETPAPLFHLLKRKRKISVNWNIIHMREFFHIQKCTYCQSYGHVKKDCHELKPFCGNCTLRHPTDKCRRQEKICINCSTFNRENNTNYETYHKAHSSACHCYRLQVTKYKKTRDYE</sequence>
<protein>
    <recommendedName>
        <fullName evidence="3">CCHC-type domain-containing protein</fullName>
    </recommendedName>
</protein>
<gene>
    <name evidence="1" type="ORF">AVEN_188917_1</name>
</gene>
<dbReference type="EMBL" id="BGPR01036895">
    <property type="protein sequence ID" value="GBO12314.1"/>
    <property type="molecule type" value="Genomic_DNA"/>
</dbReference>
<keyword evidence="2" id="KW-1185">Reference proteome</keyword>
<comment type="caution">
    <text evidence="1">The sequence shown here is derived from an EMBL/GenBank/DDBJ whole genome shotgun (WGS) entry which is preliminary data.</text>
</comment>
<dbReference type="Proteomes" id="UP000499080">
    <property type="component" value="Unassembled WGS sequence"/>
</dbReference>
<proteinExistence type="predicted"/>
<evidence type="ECO:0008006" key="3">
    <source>
        <dbReference type="Google" id="ProtNLM"/>
    </source>
</evidence>
<accession>A0A4Y2UJH5</accession>